<keyword evidence="7" id="KW-1185">Reference proteome</keyword>
<dbReference type="GO" id="GO:0016740">
    <property type="term" value="F:transferase activity"/>
    <property type="evidence" value="ECO:0007669"/>
    <property type="project" value="UniProtKB-KW"/>
</dbReference>
<organism evidence="6 7">
    <name type="scientific">Polyangium fumosum</name>
    <dbReference type="NCBI Taxonomy" id="889272"/>
    <lineage>
        <taxon>Bacteria</taxon>
        <taxon>Pseudomonadati</taxon>
        <taxon>Myxococcota</taxon>
        <taxon>Polyangia</taxon>
        <taxon>Polyangiales</taxon>
        <taxon>Polyangiaceae</taxon>
        <taxon>Polyangium</taxon>
    </lineage>
</organism>
<dbReference type="CDD" id="cd01561">
    <property type="entry name" value="CBS_like"/>
    <property type="match status" value="1"/>
</dbReference>
<dbReference type="RefSeq" id="WP_136929104.1">
    <property type="nucleotide sequence ID" value="NZ_SSMQ01000010.1"/>
</dbReference>
<dbReference type="Pfam" id="PF00291">
    <property type="entry name" value="PALP"/>
    <property type="match status" value="1"/>
</dbReference>
<reference evidence="6 7" key="1">
    <citation type="submission" date="2019-04" db="EMBL/GenBank/DDBJ databases">
        <authorList>
            <person name="Li Y."/>
            <person name="Wang J."/>
        </authorList>
    </citation>
    <scope>NUCLEOTIDE SEQUENCE [LARGE SCALE GENOMIC DNA]</scope>
    <source>
        <strain evidence="6 7">DSM 14668</strain>
    </source>
</reference>
<evidence type="ECO:0000256" key="2">
    <source>
        <dbReference type="ARBA" id="ARBA00011738"/>
    </source>
</evidence>
<sequence>MLARSPLELRFSDVFVVLSDFLPHTAVNLKIEGFNLGGSIKMKPALSMIESLEQQGLLGPGRRVIESSSGNLGLALAVVCAVKGHPFTCVSDPNMSPQTERLIRSYGADVVIVRQRDPNGGFLASRIALIRSMVSSNPDLVWVNQYANLENPGAHLRSTGPEILAQFPAPDLVFVGAGTTGTLGGVSWYLRKHSPRTRIIAVDSAGSVTFGGPPGKRHIPGLGTSRKPEIALLADFDAVELVPEPDTVLMCRKLARRGLLLGGSTGTVLSAVLRWRDRIPDGACVVAISPDLGDHYTDTIYDDAWVAERYPGLLARLVDSEPSRAIFDRSFAAPEKCHAG</sequence>
<dbReference type="OrthoDB" id="9805733at2"/>
<dbReference type="InterPro" id="IPR036052">
    <property type="entry name" value="TrpB-like_PALP_sf"/>
</dbReference>
<dbReference type="Gene3D" id="3.40.50.1100">
    <property type="match status" value="2"/>
</dbReference>
<dbReference type="PANTHER" id="PTHR10314">
    <property type="entry name" value="CYSTATHIONINE BETA-SYNTHASE"/>
    <property type="match status" value="1"/>
</dbReference>
<dbReference type="GO" id="GO:1901605">
    <property type="term" value="P:alpha-amino acid metabolic process"/>
    <property type="evidence" value="ECO:0007669"/>
    <property type="project" value="UniProtKB-ARBA"/>
</dbReference>
<accession>A0A4V5PN47</accession>
<evidence type="ECO:0000259" key="5">
    <source>
        <dbReference type="Pfam" id="PF00291"/>
    </source>
</evidence>
<evidence type="ECO:0000256" key="1">
    <source>
        <dbReference type="ARBA" id="ARBA00001933"/>
    </source>
</evidence>
<evidence type="ECO:0000256" key="4">
    <source>
        <dbReference type="ARBA" id="ARBA00022898"/>
    </source>
</evidence>
<keyword evidence="4" id="KW-0663">Pyridoxal phosphate</keyword>
<comment type="subunit">
    <text evidence="2">Homodimer.</text>
</comment>
<name>A0A4V5PN47_9BACT</name>
<comment type="caution">
    <text evidence="6">The sequence shown here is derived from an EMBL/GenBank/DDBJ whole genome shotgun (WGS) entry which is preliminary data.</text>
</comment>
<evidence type="ECO:0000256" key="3">
    <source>
        <dbReference type="ARBA" id="ARBA00022679"/>
    </source>
</evidence>
<dbReference type="Proteomes" id="UP000309215">
    <property type="component" value="Unassembled WGS sequence"/>
</dbReference>
<dbReference type="InterPro" id="IPR023927">
    <property type="entry name" value="SbnA"/>
</dbReference>
<gene>
    <name evidence="6" type="primary">sbnA</name>
    <name evidence="6" type="ORF">E8A74_11945</name>
</gene>
<dbReference type="InterPro" id="IPR050214">
    <property type="entry name" value="Cys_Synth/Cystath_Beta-Synth"/>
</dbReference>
<evidence type="ECO:0000313" key="6">
    <source>
        <dbReference type="EMBL" id="TKD09431.1"/>
    </source>
</evidence>
<dbReference type="NCBIfam" id="TIGR03945">
    <property type="entry name" value="PLP_SbnA_fam"/>
    <property type="match status" value="1"/>
</dbReference>
<keyword evidence="3" id="KW-0808">Transferase</keyword>
<dbReference type="InterPro" id="IPR001926">
    <property type="entry name" value="TrpB-like_PALP"/>
</dbReference>
<proteinExistence type="predicted"/>
<dbReference type="EMBL" id="SSMQ01000010">
    <property type="protein sequence ID" value="TKD09431.1"/>
    <property type="molecule type" value="Genomic_DNA"/>
</dbReference>
<comment type="cofactor">
    <cofactor evidence="1">
        <name>pyridoxal 5'-phosphate</name>
        <dbReference type="ChEBI" id="CHEBI:597326"/>
    </cofactor>
</comment>
<feature type="domain" description="Tryptophan synthase beta chain-like PALP" evidence="5">
    <location>
        <begin position="24"/>
        <end position="290"/>
    </location>
</feature>
<dbReference type="AlphaFoldDB" id="A0A4V5PN47"/>
<protein>
    <submittedName>
        <fullName evidence="6">2,3-diaminopropionate biosynthesis protein SbnA</fullName>
    </submittedName>
</protein>
<evidence type="ECO:0000313" key="7">
    <source>
        <dbReference type="Proteomes" id="UP000309215"/>
    </source>
</evidence>
<dbReference type="SUPFAM" id="SSF53686">
    <property type="entry name" value="Tryptophan synthase beta subunit-like PLP-dependent enzymes"/>
    <property type="match status" value="1"/>
</dbReference>